<feature type="domain" description="Thymidylate kinase-like" evidence="9">
    <location>
        <begin position="8"/>
        <end position="197"/>
    </location>
</feature>
<gene>
    <name evidence="10" type="ORF">MNBD_GAMMA24-446</name>
</gene>
<dbReference type="GO" id="GO:0005829">
    <property type="term" value="C:cytosol"/>
    <property type="evidence" value="ECO:0007669"/>
    <property type="project" value="TreeGrafter"/>
</dbReference>
<reference evidence="10" key="1">
    <citation type="submission" date="2018-06" db="EMBL/GenBank/DDBJ databases">
        <authorList>
            <person name="Zhirakovskaya E."/>
        </authorList>
    </citation>
    <scope>NUCLEOTIDE SEQUENCE</scope>
</reference>
<keyword evidence="6 10" id="KW-0418">Kinase</keyword>
<dbReference type="PANTHER" id="PTHR10344:SF4">
    <property type="entry name" value="UMP-CMP KINASE 2, MITOCHONDRIAL"/>
    <property type="match status" value="1"/>
</dbReference>
<dbReference type="InterPro" id="IPR039430">
    <property type="entry name" value="Thymidylate_kin-like_dom"/>
</dbReference>
<sequence length="212" mass="23578">MTGKFITIEGSEGVGKSSNIAFIKDYLRDAGKDVLLTREPGGTGLGEAIRNLLLDAKNTAMCSDTELLLMFAARAQHLDEVIRPALEADKWVICDRFTDATYAYQGGGRGIPESRIAILEQWVQNGLQPDLTLLLDMPVAAGLKRASKRSAPDRFEQEKLAFFERVRQAYLMRAKKHAARFRVINAEPALARVEAQIREVLDAMLEAELQTE</sequence>
<evidence type="ECO:0000256" key="1">
    <source>
        <dbReference type="ARBA" id="ARBA00009776"/>
    </source>
</evidence>
<dbReference type="InterPro" id="IPR027417">
    <property type="entry name" value="P-loop_NTPase"/>
</dbReference>
<evidence type="ECO:0000256" key="7">
    <source>
        <dbReference type="ARBA" id="ARBA00022840"/>
    </source>
</evidence>
<comment type="similarity">
    <text evidence="1">Belongs to the thymidylate kinase family.</text>
</comment>
<dbReference type="HAMAP" id="MF_00165">
    <property type="entry name" value="Thymidylate_kinase"/>
    <property type="match status" value="1"/>
</dbReference>
<dbReference type="CDD" id="cd01672">
    <property type="entry name" value="TMPK"/>
    <property type="match status" value="1"/>
</dbReference>
<proteinExistence type="inferred from homology"/>
<dbReference type="InterPro" id="IPR018094">
    <property type="entry name" value="Thymidylate_kinase"/>
</dbReference>
<dbReference type="GO" id="GO:0006227">
    <property type="term" value="P:dUDP biosynthetic process"/>
    <property type="evidence" value="ECO:0007669"/>
    <property type="project" value="TreeGrafter"/>
</dbReference>
<organism evidence="10">
    <name type="scientific">hydrothermal vent metagenome</name>
    <dbReference type="NCBI Taxonomy" id="652676"/>
    <lineage>
        <taxon>unclassified sequences</taxon>
        <taxon>metagenomes</taxon>
        <taxon>ecological metagenomes</taxon>
    </lineage>
</organism>
<evidence type="ECO:0000256" key="5">
    <source>
        <dbReference type="ARBA" id="ARBA00022741"/>
    </source>
</evidence>
<dbReference type="PANTHER" id="PTHR10344">
    <property type="entry name" value="THYMIDYLATE KINASE"/>
    <property type="match status" value="1"/>
</dbReference>
<keyword evidence="3 10" id="KW-0808">Transferase</keyword>
<dbReference type="GO" id="GO:0006233">
    <property type="term" value="P:dTDP biosynthetic process"/>
    <property type="evidence" value="ECO:0007669"/>
    <property type="project" value="InterPro"/>
</dbReference>
<protein>
    <recommendedName>
        <fullName evidence="2">dTMP kinase</fullName>
        <ecNumber evidence="2">2.7.4.9</ecNumber>
    </recommendedName>
</protein>
<accession>A0A3B1BLE5</accession>
<comment type="catalytic activity">
    <reaction evidence="8">
        <text>dTMP + ATP = dTDP + ADP</text>
        <dbReference type="Rhea" id="RHEA:13517"/>
        <dbReference type="ChEBI" id="CHEBI:30616"/>
        <dbReference type="ChEBI" id="CHEBI:58369"/>
        <dbReference type="ChEBI" id="CHEBI:63528"/>
        <dbReference type="ChEBI" id="CHEBI:456216"/>
        <dbReference type="EC" id="2.7.4.9"/>
    </reaction>
</comment>
<dbReference type="GO" id="GO:0006235">
    <property type="term" value="P:dTTP biosynthetic process"/>
    <property type="evidence" value="ECO:0007669"/>
    <property type="project" value="TreeGrafter"/>
</dbReference>
<dbReference type="EMBL" id="UOFZ01000028">
    <property type="protein sequence ID" value="VAX12268.1"/>
    <property type="molecule type" value="Genomic_DNA"/>
</dbReference>
<keyword evidence="7" id="KW-0067">ATP-binding</keyword>
<dbReference type="Pfam" id="PF02223">
    <property type="entry name" value="Thymidylate_kin"/>
    <property type="match status" value="1"/>
</dbReference>
<dbReference type="AlphaFoldDB" id="A0A3B1BLE5"/>
<evidence type="ECO:0000256" key="6">
    <source>
        <dbReference type="ARBA" id="ARBA00022777"/>
    </source>
</evidence>
<dbReference type="FunFam" id="3.40.50.300:FF:000225">
    <property type="entry name" value="Thymidylate kinase"/>
    <property type="match status" value="1"/>
</dbReference>
<evidence type="ECO:0000313" key="10">
    <source>
        <dbReference type="EMBL" id="VAX12268.1"/>
    </source>
</evidence>
<dbReference type="GO" id="GO:0005524">
    <property type="term" value="F:ATP binding"/>
    <property type="evidence" value="ECO:0007669"/>
    <property type="project" value="UniProtKB-KW"/>
</dbReference>
<dbReference type="Gene3D" id="3.40.50.300">
    <property type="entry name" value="P-loop containing nucleotide triphosphate hydrolases"/>
    <property type="match status" value="1"/>
</dbReference>
<dbReference type="GO" id="GO:0004798">
    <property type="term" value="F:dTMP kinase activity"/>
    <property type="evidence" value="ECO:0007669"/>
    <property type="project" value="UniProtKB-EC"/>
</dbReference>
<dbReference type="SUPFAM" id="SSF52540">
    <property type="entry name" value="P-loop containing nucleoside triphosphate hydrolases"/>
    <property type="match status" value="1"/>
</dbReference>
<keyword evidence="4" id="KW-0545">Nucleotide biosynthesis</keyword>
<dbReference type="EC" id="2.7.4.9" evidence="2"/>
<evidence type="ECO:0000256" key="8">
    <source>
        <dbReference type="ARBA" id="ARBA00048743"/>
    </source>
</evidence>
<evidence type="ECO:0000259" key="9">
    <source>
        <dbReference type="Pfam" id="PF02223"/>
    </source>
</evidence>
<evidence type="ECO:0000256" key="4">
    <source>
        <dbReference type="ARBA" id="ARBA00022727"/>
    </source>
</evidence>
<evidence type="ECO:0000256" key="2">
    <source>
        <dbReference type="ARBA" id="ARBA00012980"/>
    </source>
</evidence>
<keyword evidence="5" id="KW-0547">Nucleotide-binding</keyword>
<dbReference type="NCBIfam" id="TIGR00041">
    <property type="entry name" value="DTMP_kinase"/>
    <property type="match status" value="1"/>
</dbReference>
<evidence type="ECO:0000256" key="3">
    <source>
        <dbReference type="ARBA" id="ARBA00022679"/>
    </source>
</evidence>
<name>A0A3B1BLE5_9ZZZZ</name>